<feature type="region of interest" description="Disordered" evidence="1">
    <location>
        <begin position="110"/>
        <end position="140"/>
    </location>
</feature>
<evidence type="ECO:0000313" key="3">
    <source>
        <dbReference type="Proteomes" id="UP000194420"/>
    </source>
</evidence>
<dbReference type="EMBL" id="FXWG01000002">
    <property type="protein sequence ID" value="SMQ68786.1"/>
    <property type="molecule type" value="Genomic_DNA"/>
</dbReference>
<organism evidence="2 3">
    <name type="scientific">Altererythrobacter xiamenensis</name>
    <dbReference type="NCBI Taxonomy" id="1316679"/>
    <lineage>
        <taxon>Bacteria</taxon>
        <taxon>Pseudomonadati</taxon>
        <taxon>Pseudomonadota</taxon>
        <taxon>Alphaproteobacteria</taxon>
        <taxon>Sphingomonadales</taxon>
        <taxon>Erythrobacteraceae</taxon>
        <taxon>Altererythrobacter</taxon>
    </lineage>
</organism>
<accession>A0A1Y6F2T0</accession>
<evidence type="ECO:0000313" key="2">
    <source>
        <dbReference type="EMBL" id="SMQ68786.1"/>
    </source>
</evidence>
<evidence type="ECO:0000256" key="1">
    <source>
        <dbReference type="SAM" id="MobiDB-lite"/>
    </source>
</evidence>
<name>A0A1Y6F2T0_9SPHN</name>
<dbReference type="Proteomes" id="UP000194420">
    <property type="component" value="Unassembled WGS sequence"/>
</dbReference>
<sequence>MLPEMLRPLPKKCPNKISTGSWQRAGSSRGMAGSFGIGLAKIVAWSGTFRLLLCGRFAMVPAMQIRRRLVTLSIGLAALAACGPNDNDSGPGGVSIGEAKALDEAAEMIEARRLPEDALPETDDSDIPLPPQDAAEQPVE</sequence>
<reference evidence="3" key="1">
    <citation type="submission" date="2017-04" db="EMBL/GenBank/DDBJ databases">
        <authorList>
            <person name="Varghese N."/>
            <person name="Submissions S."/>
        </authorList>
    </citation>
    <scope>NUCLEOTIDE SEQUENCE [LARGE SCALE GENOMIC DNA]</scope>
</reference>
<gene>
    <name evidence="2" type="ORF">SAMN06297468_1069</name>
</gene>
<keyword evidence="3" id="KW-1185">Reference proteome</keyword>
<dbReference type="AlphaFoldDB" id="A0A1Y6F2T0"/>
<protein>
    <submittedName>
        <fullName evidence="2">Uncharacterized protein</fullName>
    </submittedName>
</protein>
<proteinExistence type="predicted"/>